<gene>
    <name evidence="1" type="ORF">SAMN02745161_0098</name>
</gene>
<proteinExistence type="predicted"/>
<evidence type="ECO:0000313" key="1">
    <source>
        <dbReference type="EMBL" id="SIN69587.1"/>
    </source>
</evidence>
<dbReference type="EMBL" id="FSRG01000003">
    <property type="protein sequence ID" value="SIN69587.1"/>
    <property type="molecule type" value="Genomic_DNA"/>
</dbReference>
<name>A0A1N6DFV5_9BACT</name>
<sequence length="127" mass="14591">MPRSFKLPSKIRFEYDIREGVKQQYTHGVWGGVNSQGEIEMNFYTESDKLPDFSERVINPDGTLGPELIAQTEEKVLVRDVHSRIVMNYHSAQALRQWLDEKLTAIETEETDITDVFFGDPEGGLEQ</sequence>
<organism evidence="1 2">
    <name type="scientific">Halodesulfovibrio marinisediminis DSM 17456</name>
    <dbReference type="NCBI Taxonomy" id="1121457"/>
    <lineage>
        <taxon>Bacteria</taxon>
        <taxon>Pseudomonadati</taxon>
        <taxon>Thermodesulfobacteriota</taxon>
        <taxon>Desulfovibrionia</taxon>
        <taxon>Desulfovibrionales</taxon>
        <taxon>Desulfovibrionaceae</taxon>
        <taxon>Halodesulfovibrio</taxon>
    </lineage>
</organism>
<protein>
    <submittedName>
        <fullName evidence="1">Uncharacterized protein</fullName>
    </submittedName>
</protein>
<reference evidence="2" key="1">
    <citation type="submission" date="2016-11" db="EMBL/GenBank/DDBJ databases">
        <authorList>
            <person name="Varghese N."/>
            <person name="Submissions S."/>
        </authorList>
    </citation>
    <scope>NUCLEOTIDE SEQUENCE [LARGE SCALE GENOMIC DNA]</scope>
    <source>
        <strain evidence="2">DSM 17456</strain>
    </source>
</reference>
<dbReference type="Proteomes" id="UP000184694">
    <property type="component" value="Unassembled WGS sequence"/>
</dbReference>
<keyword evidence="2" id="KW-1185">Reference proteome</keyword>
<dbReference type="RefSeq" id="WP_074215007.1">
    <property type="nucleotide sequence ID" value="NZ_FSRG01000003.1"/>
</dbReference>
<dbReference type="OrthoDB" id="2991384at2"/>
<evidence type="ECO:0000313" key="2">
    <source>
        <dbReference type="Proteomes" id="UP000184694"/>
    </source>
</evidence>
<accession>A0A1N6DFV5</accession>
<dbReference type="AlphaFoldDB" id="A0A1N6DFV5"/>